<dbReference type="STRING" id="1122180.Lokhon_01884"/>
<dbReference type="AlphaFoldDB" id="A0A017HDD9"/>
<proteinExistence type="inferred from homology"/>
<dbReference type="RefSeq" id="WP_017928632.1">
    <property type="nucleotide sequence ID" value="NZ_KB822998.1"/>
</dbReference>
<keyword evidence="4" id="KW-1185">Reference proteome</keyword>
<dbReference type="HOGENOM" id="CLU_037707_3_0_5"/>
<dbReference type="PANTHER" id="PTHR35861">
    <property type="match status" value="1"/>
</dbReference>
<evidence type="ECO:0000313" key="3">
    <source>
        <dbReference type="EMBL" id="EYD71814.1"/>
    </source>
</evidence>
<protein>
    <recommendedName>
        <fullName evidence="2">Tail sheath protein subtilisin-like domain-containing protein</fullName>
    </recommendedName>
</protein>
<evidence type="ECO:0000259" key="2">
    <source>
        <dbReference type="Pfam" id="PF04984"/>
    </source>
</evidence>
<comment type="caution">
    <text evidence="3">The sequence shown here is derived from an EMBL/GenBank/DDBJ whole genome shotgun (WGS) entry which is preliminary data.</text>
</comment>
<name>A0A017HDD9_9RHOB</name>
<feature type="domain" description="Tail sheath protein subtilisin-like" evidence="2">
    <location>
        <begin position="217"/>
        <end position="346"/>
    </location>
</feature>
<evidence type="ECO:0000256" key="1">
    <source>
        <dbReference type="ARBA" id="ARBA00008005"/>
    </source>
</evidence>
<dbReference type="PANTHER" id="PTHR35861:SF1">
    <property type="entry name" value="PHAGE TAIL SHEATH PROTEIN"/>
    <property type="match status" value="1"/>
</dbReference>
<dbReference type="InterPro" id="IPR052042">
    <property type="entry name" value="Tail_sheath_structural"/>
</dbReference>
<organism evidence="3 4">
    <name type="scientific">Limimaricola hongkongensis DSM 17492</name>
    <dbReference type="NCBI Taxonomy" id="1122180"/>
    <lineage>
        <taxon>Bacteria</taxon>
        <taxon>Pseudomonadati</taxon>
        <taxon>Pseudomonadota</taxon>
        <taxon>Alphaproteobacteria</taxon>
        <taxon>Rhodobacterales</taxon>
        <taxon>Paracoccaceae</taxon>
        <taxon>Limimaricola</taxon>
    </lineage>
</organism>
<dbReference type="OrthoDB" id="9767864at2"/>
<comment type="similarity">
    <text evidence="1">Belongs to the myoviridae tail sheath protein family.</text>
</comment>
<dbReference type="EMBL" id="APGJ01000006">
    <property type="protein sequence ID" value="EYD71814.1"/>
    <property type="molecule type" value="Genomic_DNA"/>
</dbReference>
<reference evidence="3 4" key="1">
    <citation type="submission" date="2013-03" db="EMBL/GenBank/DDBJ databases">
        <authorList>
            <person name="Fiebig A."/>
            <person name="Goeker M."/>
            <person name="Klenk H.-P.P."/>
        </authorList>
    </citation>
    <scope>NUCLEOTIDE SEQUENCE [LARGE SCALE GENOMIC DNA]</scope>
    <source>
        <strain evidence="3 4">DSM 17492</strain>
    </source>
</reference>
<dbReference type="InterPro" id="IPR035089">
    <property type="entry name" value="Phage_sheath_subtilisin"/>
</dbReference>
<dbReference type="eggNOG" id="COG3497">
    <property type="taxonomic scope" value="Bacteria"/>
</dbReference>
<gene>
    <name evidence="3" type="ORF">Lokhon_01884</name>
</gene>
<sequence length="472" mass="48309">MVTEPFHGARVFQSGDDPVFVSFVSTATVGLLVAVDPADLPAGVSIDEPIHIEKAADAALLPAAVREEIDSVYDQTAGSIIVVMIDEGADAAALTANAVGDATALTGIHALKKATALGMPKPKLLAAPGLTTAGVPDGIASVAVTTPGTGYDDTTTVTVSGSTGGQGAVLTPVIGPGGAIDSIIVEKPGYGYSGVLTVTISGPGTGGAATASAGAVLNAVIAEAQGIAEDLRAQFYADGPDGTSEQAVAARALIGSKRVCYSDPRVLKSIDGVPTPKSSSTIFAALQSKMDRERGAHWPGSNVLINGIQGTNRPVLPGSEASNLNENGVNTIINRGDGFRAWGPMTCAVGTIWEFVSVVRVADLVNESIEKAFVQFNDRPQSRLALDQMAMAGRAALKSLEAEGVLLPGSEFGLSSTQSAADGVQGIVKFAMRYEPPAPIYDIRIAAYRNPTVAYELLYDSVSGTIDTGDLL</sequence>
<dbReference type="Pfam" id="PF04984">
    <property type="entry name" value="Phage_sheath_1"/>
    <property type="match status" value="1"/>
</dbReference>
<accession>A0A017HDD9</accession>
<dbReference type="Proteomes" id="UP000025047">
    <property type="component" value="Unassembled WGS sequence"/>
</dbReference>
<evidence type="ECO:0000313" key="4">
    <source>
        <dbReference type="Proteomes" id="UP000025047"/>
    </source>
</evidence>
<dbReference type="PATRIC" id="fig|1122180.6.peg.1869"/>